<comment type="subunit">
    <text evidence="7">A double ring-shaped homohexamer of HslV is capped on each side by a ring-shaped HslU homohexamer. The assembly of the HslU/HslV complex is dependent on binding of ATP.</text>
</comment>
<evidence type="ECO:0000313" key="11">
    <source>
        <dbReference type="Proteomes" id="UP000054877"/>
    </source>
</evidence>
<keyword evidence="11" id="KW-1185">Reference proteome</keyword>
<dbReference type="FunFam" id="3.40.50.300:FF:000213">
    <property type="entry name" value="ATP-dependent protease ATPase subunit HslU"/>
    <property type="match status" value="1"/>
</dbReference>
<feature type="binding site" evidence="7">
    <location>
        <begin position="63"/>
        <end position="68"/>
    </location>
    <ligand>
        <name>ATP</name>
        <dbReference type="ChEBI" id="CHEBI:30616"/>
    </ligand>
</feature>
<dbReference type="AlphaFoldDB" id="A0A0W0Z818"/>
<dbReference type="GO" id="GO:0036402">
    <property type="term" value="F:proteasome-activating activity"/>
    <property type="evidence" value="ECO:0007669"/>
    <property type="project" value="UniProtKB-UniRule"/>
</dbReference>
<dbReference type="SMART" id="SM01086">
    <property type="entry name" value="ClpB_D2-small"/>
    <property type="match status" value="1"/>
</dbReference>
<proteinExistence type="inferred from homology"/>
<evidence type="ECO:0000256" key="3">
    <source>
        <dbReference type="ARBA" id="ARBA00022490"/>
    </source>
</evidence>
<name>A0A0W0Z818_LEGSP</name>
<keyword evidence="10" id="KW-0378">Hydrolase</keyword>
<feature type="binding site" evidence="7">
    <location>
        <position position="20"/>
    </location>
    <ligand>
        <name>ATP</name>
        <dbReference type="ChEBI" id="CHEBI:30616"/>
    </ligand>
</feature>
<feature type="binding site" evidence="7">
    <location>
        <position position="321"/>
    </location>
    <ligand>
        <name>ATP</name>
        <dbReference type="ChEBI" id="CHEBI:30616"/>
    </ligand>
</feature>
<dbReference type="PATRIC" id="fig|452.5.peg.798"/>
<dbReference type="STRING" id="452.Lspi_0729"/>
<dbReference type="Gene3D" id="3.40.50.300">
    <property type="entry name" value="P-loop containing nucleotide triphosphate hydrolases"/>
    <property type="match status" value="2"/>
</dbReference>
<dbReference type="Pfam" id="PF07724">
    <property type="entry name" value="AAA_2"/>
    <property type="match status" value="1"/>
</dbReference>
<dbReference type="GO" id="GO:0016887">
    <property type="term" value="F:ATP hydrolysis activity"/>
    <property type="evidence" value="ECO:0007669"/>
    <property type="project" value="InterPro"/>
</dbReference>
<evidence type="ECO:0000256" key="6">
    <source>
        <dbReference type="ARBA" id="ARBA00023186"/>
    </source>
</evidence>
<comment type="similarity">
    <text evidence="2 7">Belongs to the ClpX chaperone family. HslU subfamily.</text>
</comment>
<dbReference type="HAMAP" id="MF_00249">
    <property type="entry name" value="HslU"/>
    <property type="match status" value="1"/>
</dbReference>
<dbReference type="Gene3D" id="1.10.8.10">
    <property type="entry name" value="DNA helicase RuvA subunit, C-terminal domain"/>
    <property type="match status" value="2"/>
</dbReference>
<dbReference type="FunFam" id="3.40.50.300:FF:000220">
    <property type="entry name" value="ATP-dependent protease ATPase subunit HslU"/>
    <property type="match status" value="1"/>
</dbReference>
<dbReference type="CDD" id="cd19498">
    <property type="entry name" value="RecA-like_HslU"/>
    <property type="match status" value="1"/>
</dbReference>
<dbReference type="EMBL" id="LNYX01000008">
    <property type="protein sequence ID" value="KTD65269.1"/>
    <property type="molecule type" value="Genomic_DNA"/>
</dbReference>
<dbReference type="PANTHER" id="PTHR48102">
    <property type="entry name" value="ATP-DEPENDENT CLP PROTEASE ATP-BINDING SUBUNIT CLPX-LIKE, MITOCHONDRIAL-RELATED"/>
    <property type="match status" value="1"/>
</dbReference>
<sequence length="443" mass="49490">MNSTMMTPREIVQELDKHIIGQDQAKRAVAIALRNRWRRMQISDETLRAEIMPKNILMIGPTGVGKTEIARRLAKLAQAPFIKVEATKFTEVGYVGRDVDSIIRDLADISAKQERELAMQKVEQQAQDAAEERVLDALLPSARGSLVEAEKDTSTRQIFRKQLREGSLDDNEIEIEISATPVGVEIMAPPGMEEMTSQLQAMFQQVGSGRTKTRKMKIGKAMKILREEEAGKLINEDDIKIRALEKVEQHGIVFIDELDKVAKRAEHGGGDVSREGVQRDLLPLVEGCTVSTKYGMIKSDHILFIASGAFHVSKPSDLIAELQGRLPIRVELGALSVDDFVRILTEPSASLTEQYIALMETEGLALSFDKTGIQRIAEVAWQVNETTENIGARRLYTVMERLLEMISFEATDKAGESVHVDKAYVNKHLGELLQNEDLARYIL</sequence>
<evidence type="ECO:0000256" key="4">
    <source>
        <dbReference type="ARBA" id="ARBA00022741"/>
    </source>
</evidence>
<dbReference type="InterPro" id="IPR003959">
    <property type="entry name" value="ATPase_AAA_core"/>
</dbReference>
<evidence type="ECO:0000256" key="7">
    <source>
        <dbReference type="HAMAP-Rule" id="MF_00249"/>
    </source>
</evidence>
<dbReference type="InterPro" id="IPR004491">
    <property type="entry name" value="HslU"/>
</dbReference>
<dbReference type="InterPro" id="IPR050052">
    <property type="entry name" value="ATP-dep_Clp_protease_ClpX"/>
</dbReference>
<keyword evidence="10" id="KW-0645">Protease</keyword>
<feature type="binding site" evidence="7">
    <location>
        <position position="393"/>
    </location>
    <ligand>
        <name>ATP</name>
        <dbReference type="ChEBI" id="CHEBI:30616"/>
    </ligand>
</feature>
<dbReference type="GO" id="GO:0008233">
    <property type="term" value="F:peptidase activity"/>
    <property type="evidence" value="ECO:0007669"/>
    <property type="project" value="UniProtKB-KW"/>
</dbReference>
<comment type="caution">
    <text evidence="10">The sequence shown here is derived from an EMBL/GenBank/DDBJ whole genome shotgun (WGS) entry which is preliminary data.</text>
</comment>
<comment type="subcellular location">
    <subcellularLocation>
        <location evidence="1 7">Cytoplasm</location>
    </subcellularLocation>
</comment>
<reference evidence="10 11" key="1">
    <citation type="submission" date="2015-11" db="EMBL/GenBank/DDBJ databases">
        <title>Genomic analysis of 38 Legionella species identifies large and diverse effector repertoires.</title>
        <authorList>
            <person name="Burstein D."/>
            <person name="Amaro F."/>
            <person name="Zusman T."/>
            <person name="Lifshitz Z."/>
            <person name="Cohen O."/>
            <person name="Gilbert J.A."/>
            <person name="Pupko T."/>
            <person name="Shuman H.A."/>
            <person name="Segal G."/>
        </authorList>
    </citation>
    <scope>NUCLEOTIDE SEQUENCE [LARGE SCALE GENOMIC DNA]</scope>
    <source>
        <strain evidence="10 11">Mt.St.Helens-9</strain>
    </source>
</reference>
<feature type="binding site" evidence="7">
    <location>
        <position position="256"/>
    </location>
    <ligand>
        <name>ATP</name>
        <dbReference type="ChEBI" id="CHEBI:30616"/>
    </ligand>
</feature>
<dbReference type="InterPro" id="IPR003593">
    <property type="entry name" value="AAA+_ATPase"/>
</dbReference>
<dbReference type="Pfam" id="PF00004">
    <property type="entry name" value="AAA"/>
    <property type="match status" value="1"/>
</dbReference>
<protein>
    <recommendedName>
        <fullName evidence="7">ATP-dependent protease ATPase subunit HslU</fullName>
    </recommendedName>
    <alternativeName>
        <fullName evidence="7">Unfoldase HslU</fullName>
    </alternativeName>
</protein>
<dbReference type="NCBIfam" id="NF003544">
    <property type="entry name" value="PRK05201.1"/>
    <property type="match status" value="1"/>
</dbReference>
<evidence type="ECO:0000259" key="9">
    <source>
        <dbReference type="SMART" id="SM01086"/>
    </source>
</evidence>
<evidence type="ECO:0000259" key="8">
    <source>
        <dbReference type="SMART" id="SM00382"/>
    </source>
</evidence>
<dbReference type="SMART" id="SM00382">
    <property type="entry name" value="AAA"/>
    <property type="match status" value="1"/>
</dbReference>
<dbReference type="SUPFAM" id="SSF52540">
    <property type="entry name" value="P-loop containing nucleoside triphosphate hydrolases"/>
    <property type="match status" value="1"/>
</dbReference>
<keyword evidence="6 7" id="KW-0143">Chaperone</keyword>
<dbReference type="NCBIfam" id="TIGR00390">
    <property type="entry name" value="hslU"/>
    <property type="match status" value="1"/>
</dbReference>
<evidence type="ECO:0000256" key="2">
    <source>
        <dbReference type="ARBA" id="ARBA00009771"/>
    </source>
</evidence>
<dbReference type="InterPro" id="IPR019489">
    <property type="entry name" value="Clp_ATPase_C"/>
</dbReference>
<dbReference type="GO" id="GO:0005524">
    <property type="term" value="F:ATP binding"/>
    <property type="evidence" value="ECO:0007669"/>
    <property type="project" value="UniProtKB-UniRule"/>
</dbReference>
<feature type="domain" description="AAA+ ATPase" evidence="8">
    <location>
        <begin position="52"/>
        <end position="332"/>
    </location>
</feature>
<organism evidence="10 11">
    <name type="scientific">Legionella spiritensis</name>
    <dbReference type="NCBI Taxonomy" id="452"/>
    <lineage>
        <taxon>Bacteria</taxon>
        <taxon>Pseudomonadati</taxon>
        <taxon>Pseudomonadota</taxon>
        <taxon>Gammaproteobacteria</taxon>
        <taxon>Legionellales</taxon>
        <taxon>Legionellaceae</taxon>
        <taxon>Legionella</taxon>
    </lineage>
</organism>
<comment type="function">
    <text evidence="7">ATPase subunit of a proteasome-like degradation complex; this subunit has chaperone activity. The binding of ATP and its subsequent hydrolysis by HslU are essential for unfolding of protein substrates subsequently hydrolyzed by HslV. HslU recognizes the N-terminal part of its protein substrates and unfolds these before they are guided to HslV for hydrolysis.</text>
</comment>
<evidence type="ECO:0000256" key="1">
    <source>
        <dbReference type="ARBA" id="ARBA00004496"/>
    </source>
</evidence>
<dbReference type="InterPro" id="IPR027417">
    <property type="entry name" value="P-loop_NTPase"/>
</dbReference>
<keyword evidence="4 7" id="KW-0547">Nucleotide-binding</keyword>
<keyword evidence="5 7" id="KW-0067">ATP-binding</keyword>
<dbReference type="Gene3D" id="1.10.8.60">
    <property type="match status" value="1"/>
</dbReference>
<accession>A0A0W0Z818</accession>
<dbReference type="GO" id="GO:0009376">
    <property type="term" value="C:HslUV protease complex"/>
    <property type="evidence" value="ECO:0007669"/>
    <property type="project" value="UniProtKB-UniRule"/>
</dbReference>
<keyword evidence="3 7" id="KW-0963">Cytoplasm</keyword>
<gene>
    <name evidence="7 10" type="primary">hslU</name>
    <name evidence="10" type="ORF">Lspi_0729</name>
</gene>
<dbReference type="PANTHER" id="PTHR48102:SF3">
    <property type="entry name" value="ATP-DEPENDENT PROTEASE ATPASE SUBUNIT HSLU"/>
    <property type="match status" value="1"/>
</dbReference>
<evidence type="ECO:0000256" key="5">
    <source>
        <dbReference type="ARBA" id="ARBA00022840"/>
    </source>
</evidence>
<feature type="domain" description="Clp ATPase C-terminal" evidence="9">
    <location>
        <begin position="335"/>
        <end position="429"/>
    </location>
</feature>
<evidence type="ECO:0000313" key="10">
    <source>
        <dbReference type="EMBL" id="KTD65269.1"/>
    </source>
</evidence>
<dbReference type="Proteomes" id="UP000054877">
    <property type="component" value="Unassembled WGS sequence"/>
</dbReference>
<dbReference type="GO" id="GO:0043335">
    <property type="term" value="P:protein unfolding"/>
    <property type="evidence" value="ECO:0007669"/>
    <property type="project" value="UniProtKB-UniRule"/>
</dbReference>